<dbReference type="Proteomes" id="UP000192257">
    <property type="component" value="Unassembled WGS sequence"/>
</dbReference>
<reference evidence="1 2" key="1">
    <citation type="submission" date="2017-03" db="EMBL/GenBank/DDBJ databases">
        <title>An alternative strategy for trypanosome survival in the mammalian bloodstream revealed through genome and transcriptome analysis of the ubiquitous bovine parasite Trypanosoma (Megatrypanum) theileri.</title>
        <authorList>
            <person name="Kelly S."/>
            <person name="Ivens A."/>
            <person name="Mott A."/>
            <person name="O'Neill E."/>
            <person name="Emms D."/>
            <person name="Macleod O."/>
            <person name="Voorheis P."/>
            <person name="Matthews J."/>
            <person name="Matthews K."/>
            <person name="Carrington M."/>
        </authorList>
    </citation>
    <scope>NUCLEOTIDE SEQUENCE [LARGE SCALE GENOMIC DNA]</scope>
    <source>
        <strain evidence="1">Edinburgh</strain>
    </source>
</reference>
<accession>A0A1X0P9T9</accession>
<evidence type="ECO:0000313" key="2">
    <source>
        <dbReference type="Proteomes" id="UP000192257"/>
    </source>
</evidence>
<gene>
    <name evidence="1" type="ORF">TM35_000012360</name>
</gene>
<dbReference type="RefSeq" id="XP_028887425.1">
    <property type="nucleotide sequence ID" value="XM_029020917.1"/>
</dbReference>
<comment type="caution">
    <text evidence="1">The sequence shown here is derived from an EMBL/GenBank/DDBJ whole genome shotgun (WGS) entry which is preliminary data.</text>
</comment>
<proteinExistence type="predicted"/>
<keyword evidence="2" id="KW-1185">Reference proteome</keyword>
<dbReference type="GeneID" id="39980697"/>
<feature type="non-terminal residue" evidence="1">
    <location>
        <position position="141"/>
    </location>
</feature>
<protein>
    <submittedName>
        <fullName evidence="1">Uncharacterized protein</fullName>
    </submittedName>
</protein>
<evidence type="ECO:0000313" key="1">
    <source>
        <dbReference type="EMBL" id="ORC93359.1"/>
    </source>
</evidence>
<dbReference type="EMBL" id="NBCO01000001">
    <property type="protein sequence ID" value="ORC93359.1"/>
    <property type="molecule type" value="Genomic_DNA"/>
</dbReference>
<sequence length="141" mass="16536">MRRPLLRSLQWRLMNNDPLRLPLLRTDKWHERGVTCHHAKCLCINAQGKIWKKKTAKWLFVAPKLLMFPRRVLRTFWGGARMAIRKVGGVFPNRFFFSLQGSEIEKEKVTSLPSGGRGCSKENIRDRTRTCNPLIRSQMLF</sequence>
<dbReference type="VEuPathDB" id="TriTrypDB:TM35_000012360"/>
<dbReference type="AlphaFoldDB" id="A0A1X0P9T9"/>
<name>A0A1X0P9T9_9TRYP</name>
<organism evidence="1 2">
    <name type="scientific">Trypanosoma theileri</name>
    <dbReference type="NCBI Taxonomy" id="67003"/>
    <lineage>
        <taxon>Eukaryota</taxon>
        <taxon>Discoba</taxon>
        <taxon>Euglenozoa</taxon>
        <taxon>Kinetoplastea</taxon>
        <taxon>Metakinetoplastina</taxon>
        <taxon>Trypanosomatida</taxon>
        <taxon>Trypanosomatidae</taxon>
        <taxon>Trypanosoma</taxon>
    </lineage>
</organism>